<evidence type="ECO:0000313" key="2">
    <source>
        <dbReference type="Proteomes" id="UP001139981"/>
    </source>
</evidence>
<comment type="caution">
    <text evidence="1">The sequence shown here is derived from an EMBL/GenBank/DDBJ whole genome shotgun (WGS) entry which is preliminary data.</text>
</comment>
<proteinExistence type="predicted"/>
<accession>A0ACC1LYK1</accession>
<sequence>DMAILRCCNAPMFHETDVASVFKSNLFDTPEFGRYCEKMQVEAAEEIRCLRRDLDMAVADGERYGGGVRRDARMESYATGRSNDAFGHGVTPSPMLPQRQVRKGSMMPPDSLDGESFSPTISPSPPTVQHPRAMSHNLPAPFTESPRGIDMYRQRMPLHQSHSLPTRQLDGLADNYIGAGSPGSPNGPSAAGLFSVTGGDLTLSAKRRQPEVDSVQYSLLHNVKAKSPRGNGQQLLHSPRLSKTPPKPAGSPISNTSFGSSSYRAGPPAGAGAADMTMLPPISHIVQSVSGTMPLPIGNPSQGRPATYEQYLGHYHHRLAAASRRQNAADPPHLFPSSLQRSSGSIGEEGGMGDTTVTGRDELSRSELDQIGILREENAYLRRRMRDLEMSVTQRQAEMQNWMGRMEQHIMRTGERSQ</sequence>
<keyword evidence="2" id="KW-1185">Reference proteome</keyword>
<evidence type="ECO:0000313" key="1">
    <source>
        <dbReference type="EMBL" id="KAJ2889915.1"/>
    </source>
</evidence>
<dbReference type="EMBL" id="JANBVB010001600">
    <property type="protein sequence ID" value="KAJ2889915.1"/>
    <property type="molecule type" value="Genomic_DNA"/>
</dbReference>
<dbReference type="Proteomes" id="UP001139981">
    <property type="component" value="Unassembled WGS sequence"/>
</dbReference>
<protein>
    <submittedName>
        <fullName evidence="1">Uncharacterized protein</fullName>
    </submittedName>
</protein>
<name>A0ACC1LYK1_9FUNG</name>
<gene>
    <name evidence="1" type="ORF">IWW38_004424</name>
</gene>
<feature type="non-terminal residue" evidence="1">
    <location>
        <position position="1"/>
    </location>
</feature>
<reference evidence="1" key="1">
    <citation type="submission" date="2022-07" db="EMBL/GenBank/DDBJ databases">
        <title>Phylogenomic reconstructions and comparative analyses of Kickxellomycotina fungi.</title>
        <authorList>
            <person name="Reynolds N.K."/>
            <person name="Stajich J.E."/>
            <person name="Barry K."/>
            <person name="Grigoriev I.V."/>
            <person name="Crous P."/>
            <person name="Smith M.E."/>
        </authorList>
    </citation>
    <scope>NUCLEOTIDE SEQUENCE</scope>
    <source>
        <strain evidence="1">CBS 190363</strain>
    </source>
</reference>
<organism evidence="1 2">
    <name type="scientific">Coemansia aciculifera</name>
    <dbReference type="NCBI Taxonomy" id="417176"/>
    <lineage>
        <taxon>Eukaryota</taxon>
        <taxon>Fungi</taxon>
        <taxon>Fungi incertae sedis</taxon>
        <taxon>Zoopagomycota</taxon>
        <taxon>Kickxellomycotina</taxon>
        <taxon>Kickxellomycetes</taxon>
        <taxon>Kickxellales</taxon>
        <taxon>Kickxellaceae</taxon>
        <taxon>Coemansia</taxon>
    </lineage>
</organism>